<dbReference type="InterPro" id="IPR000146">
    <property type="entry name" value="FBPase_class-1"/>
</dbReference>
<keyword evidence="11" id="KW-1185">Reference proteome</keyword>
<comment type="cofactor">
    <cofactor evidence="1">
        <name>Mg(2+)</name>
        <dbReference type="ChEBI" id="CHEBI:18420"/>
    </cofactor>
</comment>
<gene>
    <name evidence="10" type="ORF">BCR38DRAFT_442522</name>
</gene>
<dbReference type="SUPFAM" id="SSF56655">
    <property type="entry name" value="Carbohydrate phosphatase"/>
    <property type="match status" value="1"/>
</dbReference>
<keyword evidence="4" id="KW-0479">Metal-binding</keyword>
<dbReference type="GO" id="GO:0042132">
    <property type="term" value="F:fructose 1,6-bisphosphate 1-phosphatase activity"/>
    <property type="evidence" value="ECO:0007669"/>
    <property type="project" value="TreeGrafter"/>
</dbReference>
<dbReference type="InterPro" id="IPR020548">
    <property type="entry name" value="Fructose_bisphosphatase_AS"/>
</dbReference>
<evidence type="ECO:0000256" key="3">
    <source>
        <dbReference type="ARBA" id="ARBA00010941"/>
    </source>
</evidence>
<evidence type="ECO:0000256" key="4">
    <source>
        <dbReference type="ARBA" id="ARBA00022723"/>
    </source>
</evidence>
<dbReference type="InterPro" id="IPR044015">
    <property type="entry name" value="FBPase_C_dom"/>
</dbReference>
<dbReference type="RefSeq" id="XP_040713017.1">
    <property type="nucleotide sequence ID" value="XM_040860821.1"/>
</dbReference>
<comment type="caution">
    <text evidence="10">The sequence shown here is derived from an EMBL/GenBank/DDBJ whole genome shotgun (WGS) entry which is preliminary data.</text>
</comment>
<evidence type="ECO:0000259" key="9">
    <source>
        <dbReference type="Pfam" id="PF18913"/>
    </source>
</evidence>
<dbReference type="PANTHER" id="PTHR11556">
    <property type="entry name" value="FRUCTOSE-1,6-BISPHOSPHATASE-RELATED"/>
    <property type="match status" value="1"/>
</dbReference>
<evidence type="ECO:0000313" key="11">
    <source>
        <dbReference type="Proteomes" id="UP000193689"/>
    </source>
</evidence>
<evidence type="ECO:0000313" key="10">
    <source>
        <dbReference type="EMBL" id="ORY60790.1"/>
    </source>
</evidence>
<reference evidence="10 11" key="1">
    <citation type="submission" date="2016-07" db="EMBL/GenBank/DDBJ databases">
        <title>Pervasive Adenine N6-methylation of Active Genes in Fungi.</title>
        <authorList>
            <consortium name="DOE Joint Genome Institute"/>
            <person name="Mondo S.J."/>
            <person name="Dannebaum R.O."/>
            <person name="Kuo R.C."/>
            <person name="Labutti K."/>
            <person name="Haridas S."/>
            <person name="Kuo A."/>
            <person name="Salamov A."/>
            <person name="Ahrendt S.R."/>
            <person name="Lipzen A."/>
            <person name="Sullivan W."/>
            <person name="Andreopoulos W.B."/>
            <person name="Clum A."/>
            <person name="Lindquist E."/>
            <person name="Daum C."/>
            <person name="Ramamoorthy G.K."/>
            <person name="Gryganskyi A."/>
            <person name="Culley D."/>
            <person name="Magnuson J.K."/>
            <person name="James T.Y."/>
            <person name="O'Malley M.A."/>
            <person name="Stajich J.E."/>
            <person name="Spatafora J.W."/>
            <person name="Visel A."/>
            <person name="Grigoriev I.V."/>
        </authorList>
    </citation>
    <scope>NUCLEOTIDE SEQUENCE [LARGE SCALE GENOMIC DNA]</scope>
    <source>
        <strain evidence="10 11">CBS 129021</strain>
    </source>
</reference>
<dbReference type="GO" id="GO:0006002">
    <property type="term" value="P:fructose 6-phosphate metabolic process"/>
    <property type="evidence" value="ECO:0007669"/>
    <property type="project" value="TreeGrafter"/>
</dbReference>
<dbReference type="GO" id="GO:0046872">
    <property type="term" value="F:metal ion binding"/>
    <property type="evidence" value="ECO:0007669"/>
    <property type="project" value="UniProtKB-KW"/>
</dbReference>
<accession>A0A1Y2DNG8</accession>
<dbReference type="Gene3D" id="3.30.540.10">
    <property type="entry name" value="Fructose-1,6-Bisphosphatase, subunit A, domain 1"/>
    <property type="match status" value="1"/>
</dbReference>
<dbReference type="EMBL" id="MCFJ01000011">
    <property type="protein sequence ID" value="ORY60790.1"/>
    <property type="molecule type" value="Genomic_DNA"/>
</dbReference>
<proteinExistence type="inferred from homology"/>
<dbReference type="GO" id="GO:0030388">
    <property type="term" value="P:fructose 1,6-bisphosphate metabolic process"/>
    <property type="evidence" value="ECO:0007669"/>
    <property type="project" value="TreeGrafter"/>
</dbReference>
<evidence type="ECO:0000259" key="8">
    <source>
        <dbReference type="Pfam" id="PF00316"/>
    </source>
</evidence>
<feature type="domain" description="Fructose-1-6-bisphosphatase class I N-terminal" evidence="8">
    <location>
        <begin position="45"/>
        <end position="208"/>
    </location>
</feature>
<dbReference type="STRING" id="1141098.A0A1Y2DNG8"/>
<dbReference type="InterPro" id="IPR033391">
    <property type="entry name" value="FBPase_N"/>
</dbReference>
<dbReference type="PIRSF" id="PIRSF000904">
    <property type="entry name" value="FBPtase_SBPase"/>
    <property type="match status" value="1"/>
</dbReference>
<dbReference type="InParanoid" id="A0A1Y2DNG8"/>
<keyword evidence="6" id="KW-0460">Magnesium</keyword>
<dbReference type="GO" id="GO:0006094">
    <property type="term" value="P:gluconeogenesis"/>
    <property type="evidence" value="ECO:0007669"/>
    <property type="project" value="TreeGrafter"/>
</dbReference>
<dbReference type="Pfam" id="PF00316">
    <property type="entry name" value="FBPase"/>
    <property type="match status" value="1"/>
</dbReference>
<protein>
    <submittedName>
        <fullName evidence="10">Fructose-1-6-bisphosphatase</fullName>
    </submittedName>
</protein>
<evidence type="ECO:0000256" key="1">
    <source>
        <dbReference type="ARBA" id="ARBA00001946"/>
    </source>
</evidence>
<evidence type="ECO:0000256" key="5">
    <source>
        <dbReference type="ARBA" id="ARBA00022801"/>
    </source>
</evidence>
<comment type="pathway">
    <text evidence="2">Carbohydrate biosynthesis; Calvin cycle.</text>
</comment>
<dbReference type="PANTHER" id="PTHR11556:SF35">
    <property type="entry name" value="SEDOHEPTULOSE-1,7-BISPHOSPHATASE, CHLOROPLASTIC"/>
    <property type="match status" value="1"/>
</dbReference>
<dbReference type="InterPro" id="IPR023079">
    <property type="entry name" value="SBPase"/>
</dbReference>
<dbReference type="GO" id="GO:0006000">
    <property type="term" value="P:fructose metabolic process"/>
    <property type="evidence" value="ECO:0007669"/>
    <property type="project" value="TreeGrafter"/>
</dbReference>
<feature type="domain" description="Fructose-1-6-bisphosphatase class 1 C-terminal" evidence="9">
    <location>
        <begin position="227"/>
        <end position="349"/>
    </location>
</feature>
<dbReference type="PRINTS" id="PR01958">
    <property type="entry name" value="S17BPHPHTASE"/>
</dbReference>
<organism evidence="10 11">
    <name type="scientific">Pseudomassariella vexata</name>
    <dbReference type="NCBI Taxonomy" id="1141098"/>
    <lineage>
        <taxon>Eukaryota</taxon>
        <taxon>Fungi</taxon>
        <taxon>Dikarya</taxon>
        <taxon>Ascomycota</taxon>
        <taxon>Pezizomycotina</taxon>
        <taxon>Sordariomycetes</taxon>
        <taxon>Xylariomycetidae</taxon>
        <taxon>Amphisphaeriales</taxon>
        <taxon>Pseudomassariaceae</taxon>
        <taxon>Pseudomassariella</taxon>
    </lineage>
</organism>
<dbReference type="PROSITE" id="PS00124">
    <property type="entry name" value="FBPASE"/>
    <property type="match status" value="1"/>
</dbReference>
<dbReference type="AlphaFoldDB" id="A0A1Y2DNG8"/>
<comment type="similarity">
    <text evidence="3">Belongs to the FBPase class 1 family.</text>
</comment>
<dbReference type="GeneID" id="63777033"/>
<evidence type="ECO:0000256" key="6">
    <source>
        <dbReference type="ARBA" id="ARBA00022842"/>
    </source>
</evidence>
<dbReference type="Pfam" id="PF18913">
    <property type="entry name" value="FBPase_C"/>
    <property type="match status" value="1"/>
</dbReference>
<dbReference type="Gene3D" id="3.40.190.80">
    <property type="match status" value="1"/>
</dbReference>
<dbReference type="GO" id="GO:0005986">
    <property type="term" value="P:sucrose biosynthetic process"/>
    <property type="evidence" value="ECO:0007669"/>
    <property type="project" value="TreeGrafter"/>
</dbReference>
<sequence length="354" mass="37707">MPMSNHSIADLLGSSDQLVSKGSPYKLTAFLESVIPLETHSALYNSVLPAIVECISDIAKTLRHSQHVSLVGTANAFGDDQLNVDVSAENLVRACLTKCPSVVMASSEEDPVEKASGSTGASPNGAATQEQYTIAFDPLDGSSIIAPNWTVGTIIGIWTGTSALHQVPAEKQIASVLGVYGPRTTAIVALRIPGTEPSCFEVGIGEHGLQDSDIIRPKVQLASPPFKTRYFAPANLRAAAEDPKYMDLITHFVQNRYTLRYSGGLVPDIVHALVKGHGVYLSPVTGKSKAKLRRVYELFPIALIIECAGGNAIDPVDGSDILARPAEDTDERAGLVCGTTEDVEFVRKVLVAEE</sequence>
<evidence type="ECO:0000256" key="2">
    <source>
        <dbReference type="ARBA" id="ARBA00005215"/>
    </source>
</evidence>
<dbReference type="GO" id="GO:0005737">
    <property type="term" value="C:cytoplasm"/>
    <property type="evidence" value="ECO:0007669"/>
    <property type="project" value="TreeGrafter"/>
</dbReference>
<keyword evidence="7" id="KW-0119">Carbohydrate metabolism</keyword>
<dbReference type="Proteomes" id="UP000193689">
    <property type="component" value="Unassembled WGS sequence"/>
</dbReference>
<dbReference type="OrthoDB" id="3886144at2759"/>
<evidence type="ECO:0000256" key="7">
    <source>
        <dbReference type="ARBA" id="ARBA00023277"/>
    </source>
</evidence>
<name>A0A1Y2DNG8_9PEZI</name>
<keyword evidence="5" id="KW-0378">Hydrolase</keyword>